<feature type="region of interest" description="Disordered" evidence="1">
    <location>
        <begin position="1"/>
        <end position="88"/>
    </location>
</feature>
<evidence type="ECO:0000256" key="1">
    <source>
        <dbReference type="SAM" id="MobiDB-lite"/>
    </source>
</evidence>
<gene>
    <name evidence="2" type="ORF">CHARACLAT_011987</name>
</gene>
<dbReference type="EMBL" id="JAHUTJ010074594">
    <property type="protein sequence ID" value="MED6293586.1"/>
    <property type="molecule type" value="Genomic_DNA"/>
</dbReference>
<dbReference type="Proteomes" id="UP001352852">
    <property type="component" value="Unassembled WGS sequence"/>
</dbReference>
<feature type="region of interest" description="Disordered" evidence="1">
    <location>
        <begin position="104"/>
        <end position="127"/>
    </location>
</feature>
<name>A0ABU7F2A0_9TELE</name>
<sequence>MLQPVEVNWVNIKPNHEGREEPDVGKQGDNDDDPLAVFVKGSEGNVGQEGEGEQHASNKAKDVGDVVDPRQKAAQEEEEHNAQEFEEGLPGLFQHLPTLEKLNEEASKKSKLGSCRTNLEGERMRKK</sequence>
<feature type="compositionally biased region" description="Basic and acidic residues" evidence="1">
    <location>
        <begin position="14"/>
        <end position="29"/>
    </location>
</feature>
<keyword evidence="3" id="KW-1185">Reference proteome</keyword>
<reference evidence="2 3" key="1">
    <citation type="submission" date="2021-06" db="EMBL/GenBank/DDBJ databases">
        <authorList>
            <person name="Palmer J.M."/>
        </authorList>
    </citation>
    <scope>NUCLEOTIDE SEQUENCE [LARGE SCALE GENOMIC DNA]</scope>
    <source>
        <strain evidence="2 3">CL_MEX2019</strain>
        <tissue evidence="2">Muscle</tissue>
    </source>
</reference>
<comment type="caution">
    <text evidence="2">The sequence shown here is derived from an EMBL/GenBank/DDBJ whole genome shotgun (WGS) entry which is preliminary data.</text>
</comment>
<protein>
    <submittedName>
        <fullName evidence="2">Uncharacterized protein</fullName>
    </submittedName>
</protein>
<proteinExistence type="predicted"/>
<organism evidence="2 3">
    <name type="scientific">Characodon lateralis</name>
    <dbReference type="NCBI Taxonomy" id="208331"/>
    <lineage>
        <taxon>Eukaryota</taxon>
        <taxon>Metazoa</taxon>
        <taxon>Chordata</taxon>
        <taxon>Craniata</taxon>
        <taxon>Vertebrata</taxon>
        <taxon>Euteleostomi</taxon>
        <taxon>Actinopterygii</taxon>
        <taxon>Neopterygii</taxon>
        <taxon>Teleostei</taxon>
        <taxon>Neoteleostei</taxon>
        <taxon>Acanthomorphata</taxon>
        <taxon>Ovalentaria</taxon>
        <taxon>Atherinomorphae</taxon>
        <taxon>Cyprinodontiformes</taxon>
        <taxon>Goodeidae</taxon>
        <taxon>Characodon</taxon>
    </lineage>
</organism>
<feature type="compositionally biased region" description="Basic and acidic residues" evidence="1">
    <location>
        <begin position="52"/>
        <end position="83"/>
    </location>
</feature>
<accession>A0ABU7F2A0</accession>
<evidence type="ECO:0000313" key="3">
    <source>
        <dbReference type="Proteomes" id="UP001352852"/>
    </source>
</evidence>
<evidence type="ECO:0000313" key="2">
    <source>
        <dbReference type="EMBL" id="MED6293586.1"/>
    </source>
</evidence>